<dbReference type="Pfam" id="PF07715">
    <property type="entry name" value="Plug"/>
    <property type="match status" value="1"/>
</dbReference>
<dbReference type="RefSeq" id="WP_124751430.1">
    <property type="nucleotide sequence ID" value="NZ_RQYS01000023.1"/>
</dbReference>
<keyword evidence="8" id="KW-0732">Signal</keyword>
<dbReference type="NCBIfam" id="TIGR04056">
    <property type="entry name" value="OMP_RagA_SusC"/>
    <property type="match status" value="1"/>
</dbReference>
<dbReference type="InterPro" id="IPR037066">
    <property type="entry name" value="Plug_dom_sf"/>
</dbReference>
<evidence type="ECO:0000256" key="5">
    <source>
        <dbReference type="ARBA" id="ARBA00023136"/>
    </source>
</evidence>
<dbReference type="Pfam" id="PF13715">
    <property type="entry name" value="CarbopepD_reg_2"/>
    <property type="match status" value="1"/>
</dbReference>
<dbReference type="InterPro" id="IPR008969">
    <property type="entry name" value="CarboxyPept-like_regulatory"/>
</dbReference>
<dbReference type="InterPro" id="IPR012910">
    <property type="entry name" value="Plug_dom"/>
</dbReference>
<dbReference type="Gene3D" id="2.60.40.1120">
    <property type="entry name" value="Carboxypeptidase-like, regulatory domain"/>
    <property type="match status" value="1"/>
</dbReference>
<dbReference type="AlphaFoldDB" id="A0A3P1XTE7"/>
<accession>A0A3P1XTE7</accession>
<dbReference type="InterPro" id="IPR036942">
    <property type="entry name" value="Beta-barrel_TonB_sf"/>
</dbReference>
<dbReference type="OrthoDB" id="9768177at2"/>
<feature type="signal peptide" evidence="8">
    <location>
        <begin position="1"/>
        <end position="20"/>
    </location>
</feature>
<dbReference type="InterPro" id="IPR023997">
    <property type="entry name" value="TonB-dep_OMP_SusC/RagA_CS"/>
</dbReference>
<feature type="chain" id="PRO_5018005241" evidence="8">
    <location>
        <begin position="21"/>
        <end position="1004"/>
    </location>
</feature>
<feature type="domain" description="TonB-dependent receptor plug" evidence="9">
    <location>
        <begin position="115"/>
        <end position="238"/>
    </location>
</feature>
<dbReference type="PROSITE" id="PS52016">
    <property type="entry name" value="TONB_DEPENDENT_REC_3"/>
    <property type="match status" value="1"/>
</dbReference>
<evidence type="ECO:0000313" key="10">
    <source>
        <dbReference type="EMBL" id="RRD61217.1"/>
    </source>
</evidence>
<dbReference type="InterPro" id="IPR039426">
    <property type="entry name" value="TonB-dep_rcpt-like"/>
</dbReference>
<reference evidence="10 11" key="1">
    <citation type="submission" date="2018-11" db="EMBL/GenBank/DDBJ databases">
        <title>Genomes From Bacteria Associated with the Canine Oral Cavity: a Test Case for Automated Genome-Based Taxonomic Assignment.</title>
        <authorList>
            <person name="Coil D.A."/>
            <person name="Jospin G."/>
            <person name="Darling A.E."/>
            <person name="Wallis C."/>
            <person name="Davis I.J."/>
            <person name="Harris S."/>
            <person name="Eisen J.A."/>
            <person name="Holcombe L.J."/>
            <person name="O'Flynn C."/>
        </authorList>
    </citation>
    <scope>NUCLEOTIDE SEQUENCE [LARGE SCALE GENOMIC DNA]</scope>
    <source>
        <strain evidence="10 11">OH2617_COT-023</strain>
    </source>
</reference>
<evidence type="ECO:0000256" key="2">
    <source>
        <dbReference type="ARBA" id="ARBA00022448"/>
    </source>
</evidence>
<dbReference type="SUPFAM" id="SSF49464">
    <property type="entry name" value="Carboxypeptidase regulatory domain-like"/>
    <property type="match status" value="1"/>
</dbReference>
<dbReference type="SUPFAM" id="SSF56935">
    <property type="entry name" value="Porins"/>
    <property type="match status" value="1"/>
</dbReference>
<dbReference type="Proteomes" id="UP000278609">
    <property type="component" value="Unassembled WGS sequence"/>
</dbReference>
<evidence type="ECO:0000256" key="4">
    <source>
        <dbReference type="ARBA" id="ARBA00022692"/>
    </source>
</evidence>
<keyword evidence="3 7" id="KW-1134">Transmembrane beta strand</keyword>
<evidence type="ECO:0000256" key="8">
    <source>
        <dbReference type="SAM" id="SignalP"/>
    </source>
</evidence>
<evidence type="ECO:0000256" key="6">
    <source>
        <dbReference type="ARBA" id="ARBA00023237"/>
    </source>
</evidence>
<evidence type="ECO:0000259" key="9">
    <source>
        <dbReference type="Pfam" id="PF07715"/>
    </source>
</evidence>
<dbReference type="Gene3D" id="2.40.170.20">
    <property type="entry name" value="TonB-dependent receptor, beta-barrel domain"/>
    <property type="match status" value="1"/>
</dbReference>
<gene>
    <name evidence="10" type="ORF">EII40_06300</name>
</gene>
<dbReference type="GO" id="GO:0009279">
    <property type="term" value="C:cell outer membrane"/>
    <property type="evidence" value="ECO:0007669"/>
    <property type="project" value="UniProtKB-SubCell"/>
</dbReference>
<sequence length="1004" mass="110776">MNKHLFMFVLFFLCTNVLLAQKKVSGVVKEADTNEPLIGATVVVKGTTNGVITDLDGHYTIDVNANDVLQFAYVGLETHEETVGERTVINVSLASSSIKINEVVVTAMGLERKAKSLTYATQQVGGGELTRAKETNLINSLQGKTAGLVITPNSTGAGGSSKLLIRGNKSAQGNNQPLIVIDGIPMANSTTTQMEGEYGGRDGGDALSNLNPDDIASINVLKGASAAALYGSMAANGVVMITTKKGSVGSMRVDVSSNTTFETTLDAPKLQSTYGAAVSGSGALAQDSWGEKISGEAKGANRLDEFFRTGMTTINSVSISGGSEKNQSYVSYANTSANGIMPTNTFTRHNMMAKETFKLFDNKVTVNASLNYIIQKGRNRHEPGQYRNPLTGLYTFPANGDFRQYKNEFEKYDDVKGYPVQQWYREVNQDFSANPYWVLHRNPHTEKRDRMMASASIRYNITDYLNIQGRLNYDRIADLYERKIYASTSTTLHNVNGEYRQERDDSRQFYGDLMVNFNKTFDAWSVTASVGTSFTDLKETGVSLATSGDIYIPNYFHLANGSKNGAGNKRNKTQKRLNSVFGTAQIGYKDMLYLDVTGRNDWSSTLSYTPNVSYFYPSFGLTALINEMTTLPEAFNLLKARASYSIVGNDVPAYTTNPTHEFSNGSVKFNTAIPFTEMKPEKLKSLEFGFDLSMFDNRFEMDFTYYKTNNTNQYFVMSVPAATGFSRYYFNAGDIQNSGFETTMSWRQPITADLSWKTSFNLSYNDNVIKKLDDRTDIKESDRLTYVSLGSVMGYDMRLLEGGSYGDIYSKTVQRKDGVIVVNKEGVPQFTKDFEMVGNVNSKWNLGWSNSFNYKDMQLYFLIDGRIGGNFIDATQAVLDTYGVSQNSADARDNGGVDIGNGTKVDAARFYQAVGYKGVGGDYYVYSATNFRLRELSIGYAFRNLLGAGKDLGVSLIGRNLFFLYKDAPSDPEVSMSTSNGYSGSNYFALPATRSFGINLKATF</sequence>
<protein>
    <submittedName>
        <fullName evidence="10">SusC/RagA family TonB-linked outer membrane protein</fullName>
    </submittedName>
</protein>
<dbReference type="EMBL" id="RQYS01000023">
    <property type="protein sequence ID" value="RRD61217.1"/>
    <property type="molecule type" value="Genomic_DNA"/>
</dbReference>
<evidence type="ECO:0000256" key="1">
    <source>
        <dbReference type="ARBA" id="ARBA00004571"/>
    </source>
</evidence>
<dbReference type="NCBIfam" id="TIGR04057">
    <property type="entry name" value="SusC_RagA_signa"/>
    <property type="match status" value="1"/>
</dbReference>
<comment type="similarity">
    <text evidence="7">Belongs to the TonB-dependent receptor family.</text>
</comment>
<keyword evidence="5 7" id="KW-0472">Membrane</keyword>
<keyword evidence="2 7" id="KW-0813">Transport</keyword>
<dbReference type="InterPro" id="IPR023996">
    <property type="entry name" value="TonB-dep_OMP_SusC/RagA"/>
</dbReference>
<keyword evidence="4 7" id="KW-0812">Transmembrane</keyword>
<proteinExistence type="inferred from homology"/>
<comment type="caution">
    <text evidence="10">The sequence shown here is derived from an EMBL/GenBank/DDBJ whole genome shotgun (WGS) entry which is preliminary data.</text>
</comment>
<keyword evidence="6 7" id="KW-0998">Cell outer membrane</keyword>
<evidence type="ECO:0000256" key="7">
    <source>
        <dbReference type="PROSITE-ProRule" id="PRU01360"/>
    </source>
</evidence>
<dbReference type="Gene3D" id="2.170.130.10">
    <property type="entry name" value="TonB-dependent receptor, plug domain"/>
    <property type="match status" value="1"/>
</dbReference>
<organism evidence="10 11">
    <name type="scientific">Tannerella forsythia</name>
    <name type="common">Bacteroides forsythus</name>
    <dbReference type="NCBI Taxonomy" id="28112"/>
    <lineage>
        <taxon>Bacteria</taxon>
        <taxon>Pseudomonadati</taxon>
        <taxon>Bacteroidota</taxon>
        <taxon>Bacteroidia</taxon>
        <taxon>Bacteroidales</taxon>
        <taxon>Tannerellaceae</taxon>
        <taxon>Tannerella</taxon>
    </lineage>
</organism>
<evidence type="ECO:0000256" key="3">
    <source>
        <dbReference type="ARBA" id="ARBA00022452"/>
    </source>
</evidence>
<name>A0A3P1XTE7_TANFO</name>
<comment type="subcellular location">
    <subcellularLocation>
        <location evidence="1 7">Cell outer membrane</location>
        <topology evidence="1 7">Multi-pass membrane protein</topology>
    </subcellularLocation>
</comment>
<evidence type="ECO:0000313" key="11">
    <source>
        <dbReference type="Proteomes" id="UP000278609"/>
    </source>
</evidence>